<reference evidence="1" key="1">
    <citation type="journal article" date="2011" name="Biologija">
        <title>Analysis of phthalate degradation operon from Arthrobacter sp. 68b.</title>
        <authorList>
            <person name="Stanislauskiene R."/>
            <person name="Rudenkov M."/>
            <person name="Karvelis L."/>
            <person name="Gasparaviciute R."/>
            <person name="Meskiene R."/>
            <person name="Casaite V."/>
            <person name="Meskys R."/>
        </authorList>
    </citation>
    <scope>NUCLEOTIDE SEQUENCE</scope>
    <source>
        <strain evidence="1">68b</strain>
        <plasmid evidence="1">p2MP</plasmid>
    </source>
</reference>
<proteinExistence type="predicted"/>
<sequence length="188" mass="21482">MRRHSNLSYLHPVRSALAELNLPETLTFDGLQKVVARRRSRKLVVRRAAELRGTPVCAMTYSNVVKDLILYAPAEERRRERHFICHEFGHLLLGHHEQARSNVMRPLPLLAPSMVADQLKMAEINPGGKQKFAPSGWTPASRRSAACSTFTSVEEKRAERFADLLMEHLWLSSLRRLDEPVRFAEVFG</sequence>
<organism evidence="1">
    <name type="scientific">Arthrobacter sp. 68b</name>
    <dbReference type="NCBI Taxonomy" id="311808"/>
    <lineage>
        <taxon>Bacteria</taxon>
        <taxon>Bacillati</taxon>
        <taxon>Actinomycetota</taxon>
        <taxon>Actinomycetes</taxon>
        <taxon>Micrococcales</taxon>
        <taxon>Micrococcaceae</taxon>
        <taxon>Arthrobacter</taxon>
    </lineage>
</organism>
<name>A0A0F7G335_9MICC</name>
<dbReference type="EMBL" id="KJ410765">
    <property type="protein sequence ID" value="AKG47422.1"/>
    <property type="molecule type" value="Genomic_DNA"/>
</dbReference>
<dbReference type="RefSeq" id="WP_173160897.1">
    <property type="nucleotide sequence ID" value="NZ_KJ410765.1"/>
</dbReference>
<dbReference type="AlphaFoldDB" id="A0A0F7G335"/>
<geneLocation type="plasmid" evidence="1">
    <name>p2MP</name>
</geneLocation>
<reference evidence="1" key="2">
    <citation type="submission" date="2014-02" db="EMBL/GenBank/DDBJ databases">
        <title>Plasmid-mediated 2-methylpyridine and pyridine degradation in Arthrobacter sp. 68b.</title>
        <authorList>
            <person name="Stanislauskiene R."/>
            <person name="Rutkiene R."/>
            <person name="Gasparaviciute R."/>
            <person name="Meskiene R."/>
            <person name="Bachamatova I."/>
            <person name="Marcinkeviciene L."/>
            <person name="Meskys R."/>
        </authorList>
    </citation>
    <scope>NUCLEOTIDE SEQUENCE</scope>
    <source>
        <strain evidence="1">68b</strain>
        <plasmid evidence="1">p2MP</plasmid>
    </source>
</reference>
<protein>
    <recommendedName>
        <fullName evidence="2">IrrE N-terminal-like domain-containing protein</fullName>
    </recommendedName>
</protein>
<keyword evidence="1" id="KW-0614">Plasmid</keyword>
<evidence type="ECO:0000313" key="1">
    <source>
        <dbReference type="EMBL" id="AKG47422.1"/>
    </source>
</evidence>
<accession>A0A0F7G335</accession>
<evidence type="ECO:0008006" key="2">
    <source>
        <dbReference type="Google" id="ProtNLM"/>
    </source>
</evidence>